<sequence length="105" mass="11910">MPKYTLFCCQAKWNVSAKFHLASLFSLIILTSSFEATPGLFWDGRITRTTPELASLLQTIAPHQREDVSPPTYGLTCNRLITQRSVRGNVFQTWILLAARPTPYH</sequence>
<organism evidence="1 2">
    <name type="scientific">Araneus ventricosus</name>
    <name type="common">Orbweaver spider</name>
    <name type="synonym">Epeira ventricosa</name>
    <dbReference type="NCBI Taxonomy" id="182803"/>
    <lineage>
        <taxon>Eukaryota</taxon>
        <taxon>Metazoa</taxon>
        <taxon>Ecdysozoa</taxon>
        <taxon>Arthropoda</taxon>
        <taxon>Chelicerata</taxon>
        <taxon>Arachnida</taxon>
        <taxon>Araneae</taxon>
        <taxon>Araneomorphae</taxon>
        <taxon>Entelegynae</taxon>
        <taxon>Araneoidea</taxon>
        <taxon>Araneidae</taxon>
        <taxon>Araneus</taxon>
    </lineage>
</organism>
<evidence type="ECO:0000313" key="1">
    <source>
        <dbReference type="EMBL" id="GBL85601.1"/>
    </source>
</evidence>
<keyword evidence="2" id="KW-1185">Reference proteome</keyword>
<protein>
    <submittedName>
        <fullName evidence="1">Uncharacterized protein</fullName>
    </submittedName>
</protein>
<reference evidence="1 2" key="1">
    <citation type="journal article" date="2019" name="Sci. Rep.">
        <title>Orb-weaving spider Araneus ventricosus genome elucidates the spidroin gene catalogue.</title>
        <authorList>
            <person name="Kono N."/>
            <person name="Nakamura H."/>
            <person name="Ohtoshi R."/>
            <person name="Moran D.A.P."/>
            <person name="Shinohara A."/>
            <person name="Yoshida Y."/>
            <person name="Fujiwara M."/>
            <person name="Mori M."/>
            <person name="Tomita M."/>
            <person name="Arakawa K."/>
        </authorList>
    </citation>
    <scope>NUCLEOTIDE SEQUENCE [LARGE SCALE GENOMIC DNA]</scope>
</reference>
<evidence type="ECO:0000313" key="2">
    <source>
        <dbReference type="Proteomes" id="UP000499080"/>
    </source>
</evidence>
<dbReference type="EMBL" id="BGPR01000044">
    <property type="protein sequence ID" value="GBL85601.1"/>
    <property type="molecule type" value="Genomic_DNA"/>
</dbReference>
<name>A0A4Y2AZU1_ARAVE</name>
<dbReference type="AlphaFoldDB" id="A0A4Y2AZU1"/>
<dbReference type="Proteomes" id="UP000499080">
    <property type="component" value="Unassembled WGS sequence"/>
</dbReference>
<comment type="caution">
    <text evidence="1">The sequence shown here is derived from an EMBL/GenBank/DDBJ whole genome shotgun (WGS) entry which is preliminary data.</text>
</comment>
<proteinExistence type="predicted"/>
<gene>
    <name evidence="1" type="ORF">AVEN_193072_1</name>
</gene>
<accession>A0A4Y2AZU1</accession>